<evidence type="ECO:0000313" key="4">
    <source>
        <dbReference type="Proteomes" id="UP000283269"/>
    </source>
</evidence>
<dbReference type="EMBL" id="NHYD01001815">
    <property type="protein sequence ID" value="PPQ89832.1"/>
    <property type="molecule type" value="Genomic_DNA"/>
</dbReference>
<feature type="region of interest" description="Disordered" evidence="1">
    <location>
        <begin position="61"/>
        <end position="103"/>
    </location>
</feature>
<name>A0A409XGG0_PSICY</name>
<feature type="domain" description="Protein CPL1-like" evidence="2">
    <location>
        <begin position="284"/>
        <end position="345"/>
    </location>
</feature>
<dbReference type="OrthoDB" id="439917at2759"/>
<evidence type="ECO:0000256" key="1">
    <source>
        <dbReference type="SAM" id="MobiDB-lite"/>
    </source>
</evidence>
<dbReference type="InterPro" id="IPR048661">
    <property type="entry name" value="CPL1-like"/>
</dbReference>
<accession>A0A409XGG0</accession>
<reference evidence="3 4" key="1">
    <citation type="journal article" date="2018" name="Evol. Lett.">
        <title>Horizontal gene cluster transfer increased hallucinogenic mushroom diversity.</title>
        <authorList>
            <person name="Reynolds H.T."/>
            <person name="Vijayakumar V."/>
            <person name="Gluck-Thaler E."/>
            <person name="Korotkin H.B."/>
            <person name="Matheny P.B."/>
            <person name="Slot J.C."/>
        </authorList>
    </citation>
    <scope>NUCLEOTIDE SEQUENCE [LARGE SCALE GENOMIC DNA]</scope>
    <source>
        <strain evidence="3 4">2631</strain>
    </source>
</reference>
<keyword evidence="4" id="KW-1185">Reference proteome</keyword>
<dbReference type="InParanoid" id="A0A409XGG0"/>
<dbReference type="Pfam" id="PF21671">
    <property type="entry name" value="CPL1-like"/>
    <property type="match status" value="1"/>
</dbReference>
<evidence type="ECO:0000313" key="3">
    <source>
        <dbReference type="EMBL" id="PPQ89832.1"/>
    </source>
</evidence>
<proteinExistence type="predicted"/>
<dbReference type="AlphaFoldDB" id="A0A409XGG0"/>
<organism evidence="3 4">
    <name type="scientific">Psilocybe cyanescens</name>
    <dbReference type="NCBI Taxonomy" id="93625"/>
    <lineage>
        <taxon>Eukaryota</taxon>
        <taxon>Fungi</taxon>
        <taxon>Dikarya</taxon>
        <taxon>Basidiomycota</taxon>
        <taxon>Agaricomycotina</taxon>
        <taxon>Agaricomycetes</taxon>
        <taxon>Agaricomycetidae</taxon>
        <taxon>Agaricales</taxon>
        <taxon>Agaricineae</taxon>
        <taxon>Strophariaceae</taxon>
        <taxon>Psilocybe</taxon>
    </lineage>
</organism>
<protein>
    <recommendedName>
        <fullName evidence="2">Protein CPL1-like domain-containing protein</fullName>
    </recommendedName>
</protein>
<gene>
    <name evidence="3" type="ORF">CVT25_007533</name>
</gene>
<comment type="caution">
    <text evidence="3">The sequence shown here is derived from an EMBL/GenBank/DDBJ whole genome shotgun (WGS) entry which is preliminary data.</text>
</comment>
<evidence type="ECO:0000259" key="2">
    <source>
        <dbReference type="Pfam" id="PF21671"/>
    </source>
</evidence>
<dbReference type="Proteomes" id="UP000283269">
    <property type="component" value="Unassembled WGS sequence"/>
</dbReference>
<sequence>MHMIIVAVFSEAPKMPKYKDVLEECAGIRNAHDWRVERAVRAVDMRKERFDWEQRVIVEVEDPEALEGDGGRRDERLSSGSEENESEEEEVPNKEVAPVTVNNDEDDEFNVEGALFNTSPTADYGLLPSPASSIIASRQYRFPRDLLDVCINVNANLLVDASQLLGLSSLLGALNLVQDLDLYLDTKDQLSALIGLLGRDTVGALITALINPLRMLSNAPFLNTPTTPATCPIPVIMLATFHMSTKALGGSSLADEKVQGNYDFGSSTGLLQIWRDCMRYLRSAECQSGGGCMAPHPFFEAEPVRVASGKDYLTIANTKSTSCSSYLCVVNNCKEGWVPTPQKDSQCRRVENDQSQEAISVCSRGYKL</sequence>